<protein>
    <submittedName>
        <fullName evidence="2">HD domain-containing protein</fullName>
    </submittedName>
</protein>
<dbReference type="Pfam" id="PF01966">
    <property type="entry name" value="HD"/>
    <property type="match status" value="1"/>
</dbReference>
<evidence type="ECO:0000313" key="3">
    <source>
        <dbReference type="Proteomes" id="UP000595917"/>
    </source>
</evidence>
<gene>
    <name evidence="2" type="ORF">JFL75_05920</name>
</gene>
<keyword evidence="3" id="KW-1185">Reference proteome</keyword>
<dbReference type="InterPro" id="IPR006674">
    <property type="entry name" value="HD_domain"/>
</dbReference>
<dbReference type="AlphaFoldDB" id="A0A7T8BCD9"/>
<accession>A0A7T8BCD9</accession>
<dbReference type="Proteomes" id="UP000595917">
    <property type="component" value="Chromosome"/>
</dbReference>
<proteinExistence type="predicted"/>
<feature type="domain" description="HD" evidence="1">
    <location>
        <begin position="11"/>
        <end position="104"/>
    </location>
</feature>
<dbReference type="CDD" id="cd00077">
    <property type="entry name" value="HDc"/>
    <property type="match status" value="1"/>
</dbReference>
<dbReference type="EMBL" id="CP067089">
    <property type="protein sequence ID" value="QQO11331.1"/>
    <property type="molecule type" value="Genomic_DNA"/>
</dbReference>
<dbReference type="SUPFAM" id="SSF109604">
    <property type="entry name" value="HD-domain/PDEase-like"/>
    <property type="match status" value="1"/>
</dbReference>
<dbReference type="KEGG" id="bhc:JFL75_05920"/>
<name>A0A7T8BCD9_9SPIR</name>
<sequence>MMEYEKGCPQRIQHFLKVLSFSEQIGRMENLDEETFCILKTAAVVHDIGIRVSLEKHGSGAGNYQQIEGPPIAQPMLEALGYEKDVTDRVCYLIAHHHTYGNIDGPDYQILVEADFLVNIFENEMPPEAVKKVRQNIFRTESGKQIFDCLYP</sequence>
<reference evidence="2" key="1">
    <citation type="submission" date="2021-01" db="EMBL/GenBank/DDBJ databases">
        <title>Description of Breznakiella homolactica.</title>
        <authorList>
            <person name="Song Y."/>
            <person name="Brune A."/>
        </authorList>
    </citation>
    <scope>NUCLEOTIDE SEQUENCE</scope>
    <source>
        <strain evidence="2">RmG30</strain>
    </source>
</reference>
<evidence type="ECO:0000313" key="2">
    <source>
        <dbReference type="EMBL" id="QQO11331.1"/>
    </source>
</evidence>
<organism evidence="2 3">
    <name type="scientific">Breznakiella homolactica</name>
    <dbReference type="NCBI Taxonomy" id="2798577"/>
    <lineage>
        <taxon>Bacteria</taxon>
        <taxon>Pseudomonadati</taxon>
        <taxon>Spirochaetota</taxon>
        <taxon>Spirochaetia</taxon>
        <taxon>Spirochaetales</taxon>
        <taxon>Breznakiellaceae</taxon>
        <taxon>Breznakiella</taxon>
    </lineage>
</organism>
<evidence type="ECO:0000259" key="1">
    <source>
        <dbReference type="Pfam" id="PF01966"/>
    </source>
</evidence>
<dbReference type="Gene3D" id="1.10.3210.10">
    <property type="entry name" value="Hypothetical protein af1432"/>
    <property type="match status" value="1"/>
</dbReference>
<dbReference type="InterPro" id="IPR003607">
    <property type="entry name" value="HD/PDEase_dom"/>
</dbReference>